<dbReference type="AlphaFoldDB" id="A0A0L1JKC7"/>
<reference evidence="1 2" key="1">
    <citation type="journal article" date="2015" name="Int. J. Syst. Evol. Microbiol.">
        <title>Aestuariivita atlantica sp. nov., isolated from deep sea sediment of the Atlantic Ocean.</title>
        <authorList>
            <person name="Li G."/>
            <person name="Lai Q."/>
            <person name="Du Y."/>
            <person name="Liu X."/>
            <person name="Sun F."/>
            <person name="Shao Z."/>
        </authorList>
    </citation>
    <scope>NUCLEOTIDE SEQUENCE [LARGE SCALE GENOMIC DNA]</scope>
    <source>
        <strain evidence="1 2">22II-S11-z3</strain>
    </source>
</reference>
<comment type="caution">
    <text evidence="1">The sequence shown here is derived from an EMBL/GenBank/DDBJ whole genome shotgun (WGS) entry which is preliminary data.</text>
</comment>
<dbReference type="GO" id="GO:0051537">
    <property type="term" value="F:2 iron, 2 sulfur cluster binding"/>
    <property type="evidence" value="ECO:0007669"/>
    <property type="project" value="InterPro"/>
</dbReference>
<keyword evidence="2" id="KW-1185">Reference proteome</keyword>
<gene>
    <name evidence="1" type="ORF">ATO11_18630</name>
</gene>
<organism evidence="1 2">
    <name type="scientific">Pseudaestuariivita atlantica</name>
    <dbReference type="NCBI Taxonomy" id="1317121"/>
    <lineage>
        <taxon>Bacteria</taxon>
        <taxon>Pseudomonadati</taxon>
        <taxon>Pseudomonadota</taxon>
        <taxon>Alphaproteobacteria</taxon>
        <taxon>Rhodobacterales</taxon>
        <taxon>Paracoccaceae</taxon>
        <taxon>Pseudaestuariivita</taxon>
    </lineage>
</organism>
<dbReference type="SUPFAM" id="SSF50022">
    <property type="entry name" value="ISP domain"/>
    <property type="match status" value="1"/>
</dbReference>
<proteinExistence type="predicted"/>
<evidence type="ECO:0008006" key="3">
    <source>
        <dbReference type="Google" id="ProtNLM"/>
    </source>
</evidence>
<accession>A0A0L1JKC7</accession>
<dbReference type="InterPro" id="IPR036922">
    <property type="entry name" value="Rieske_2Fe-2S_sf"/>
</dbReference>
<evidence type="ECO:0000313" key="2">
    <source>
        <dbReference type="Proteomes" id="UP000036938"/>
    </source>
</evidence>
<evidence type="ECO:0000313" key="1">
    <source>
        <dbReference type="EMBL" id="KNG92201.1"/>
    </source>
</evidence>
<dbReference type="Proteomes" id="UP000036938">
    <property type="component" value="Unassembled WGS sequence"/>
</dbReference>
<dbReference type="STRING" id="1317121.ATO11_18630"/>
<dbReference type="EMBL" id="AQQZ01000012">
    <property type="protein sequence ID" value="KNG92201.1"/>
    <property type="molecule type" value="Genomic_DNA"/>
</dbReference>
<protein>
    <recommendedName>
        <fullName evidence="3">Rieske domain-containing protein</fullName>
    </recommendedName>
</protein>
<dbReference type="Gene3D" id="2.102.10.10">
    <property type="entry name" value="Rieske [2Fe-2S] iron-sulphur domain"/>
    <property type="match status" value="1"/>
</dbReference>
<sequence>MLGALDEIEDAETRDRVFAAMAGIDAVHREALHRLVRLFKEGVLEQVITDPAINSLMGMYDLLPPEVPGCQKVWDFVGEDIPNLATRDAGVNAAIPAEPPHWSPAPPDALANEGTAYLCTLEEGNVLLLRLEGVDYALSGDCPDHSVSLENGRLDGVMWHCPNGPGCSFDIRSGKKLGGGSALECFPVRVEEDGRRMIGFGVPFEAKLPAF</sequence>
<name>A0A0L1JKC7_9RHOB</name>